<gene>
    <name evidence="2" type="ORF">FB560_3038</name>
</gene>
<organism evidence="2 3">
    <name type="scientific">Microbacterium saperdae</name>
    <dbReference type="NCBI Taxonomy" id="69368"/>
    <lineage>
        <taxon>Bacteria</taxon>
        <taxon>Bacillati</taxon>
        <taxon>Actinomycetota</taxon>
        <taxon>Actinomycetes</taxon>
        <taxon>Micrococcales</taxon>
        <taxon>Microbacteriaceae</taxon>
        <taxon>Microbacterium</taxon>
    </lineage>
</organism>
<reference evidence="2 3" key="1">
    <citation type="submission" date="2019-06" db="EMBL/GenBank/DDBJ databases">
        <title>Sequencing the genomes of 1000 actinobacteria strains.</title>
        <authorList>
            <person name="Klenk H.-P."/>
        </authorList>
    </citation>
    <scope>NUCLEOTIDE SEQUENCE [LARGE SCALE GENOMIC DNA]</scope>
    <source>
        <strain evidence="2 3">DSM 20169</strain>
    </source>
</reference>
<keyword evidence="1" id="KW-0812">Transmembrane</keyword>
<dbReference type="EMBL" id="VFOX01000002">
    <property type="protein sequence ID" value="TQL81565.1"/>
    <property type="molecule type" value="Genomic_DNA"/>
</dbReference>
<dbReference type="AlphaFoldDB" id="A0A543B9N9"/>
<feature type="transmembrane region" description="Helical" evidence="1">
    <location>
        <begin position="179"/>
        <end position="196"/>
    </location>
</feature>
<keyword evidence="1" id="KW-1133">Transmembrane helix</keyword>
<protein>
    <submittedName>
        <fullName evidence="2">Sap-like sulfolipid-1-addressing protein</fullName>
    </submittedName>
</protein>
<accession>A0A543B9N9</accession>
<feature type="transmembrane region" description="Helical" evidence="1">
    <location>
        <begin position="202"/>
        <end position="224"/>
    </location>
</feature>
<sequence>MRAAFPVPAIGEHGGEGCRTSALRRRELAVSRCGASEGNETILGSVIGETLPLTLAIAISPLTIVAIILMLLSPNARRTGPGFLIGWVVGISVPVIVFVLLAGALPAAGESGGPDIVRAIVQFVLAALLLLLAVKQWRGRPAPGEDPALPKWMAAIDSFTFGRALGLGLLLSVPRPKNLLVAASAGMLIGGSGLSASSQAIAAAVFIGCAVSTVVIPVVGFLFAAGRLREPMERFHRWLARENVVITTVLLVVIAVLMLGKGIGSL</sequence>
<dbReference type="Pfam" id="PF11139">
    <property type="entry name" value="SfLAP"/>
    <property type="match status" value="1"/>
</dbReference>
<comment type="caution">
    <text evidence="2">The sequence shown here is derived from an EMBL/GenBank/DDBJ whole genome shotgun (WGS) entry which is preliminary data.</text>
</comment>
<dbReference type="RefSeq" id="WP_229673341.1">
    <property type="nucleotide sequence ID" value="NZ_VFOX01000002.1"/>
</dbReference>
<feature type="transmembrane region" description="Helical" evidence="1">
    <location>
        <begin position="53"/>
        <end position="72"/>
    </location>
</feature>
<proteinExistence type="predicted"/>
<evidence type="ECO:0000256" key="1">
    <source>
        <dbReference type="SAM" id="Phobius"/>
    </source>
</evidence>
<keyword evidence="1" id="KW-0472">Membrane</keyword>
<feature type="transmembrane region" description="Helical" evidence="1">
    <location>
        <begin position="116"/>
        <end position="134"/>
    </location>
</feature>
<dbReference type="Proteomes" id="UP000317209">
    <property type="component" value="Unassembled WGS sequence"/>
</dbReference>
<dbReference type="InterPro" id="IPR021315">
    <property type="entry name" value="Gap/Sap"/>
</dbReference>
<evidence type="ECO:0000313" key="3">
    <source>
        <dbReference type="Proteomes" id="UP000317209"/>
    </source>
</evidence>
<evidence type="ECO:0000313" key="2">
    <source>
        <dbReference type="EMBL" id="TQL81565.1"/>
    </source>
</evidence>
<feature type="transmembrane region" description="Helical" evidence="1">
    <location>
        <begin position="84"/>
        <end position="104"/>
    </location>
</feature>
<feature type="transmembrane region" description="Helical" evidence="1">
    <location>
        <begin position="244"/>
        <end position="263"/>
    </location>
</feature>
<name>A0A543B9N9_9MICO</name>
<keyword evidence="3" id="KW-1185">Reference proteome</keyword>